<feature type="domain" description="PI3K/PI4K catalytic" evidence="2">
    <location>
        <begin position="1972"/>
        <end position="2288"/>
    </location>
</feature>
<gene>
    <name evidence="3" type="ORF">A3Q56_00947</name>
</gene>
<dbReference type="Proteomes" id="UP000078046">
    <property type="component" value="Unassembled WGS sequence"/>
</dbReference>
<evidence type="ECO:0000259" key="2">
    <source>
        <dbReference type="PROSITE" id="PS50290"/>
    </source>
</evidence>
<evidence type="ECO:0000313" key="3">
    <source>
        <dbReference type="EMBL" id="OAF71274.1"/>
    </source>
</evidence>
<evidence type="ECO:0000256" key="1">
    <source>
        <dbReference type="SAM" id="MobiDB-lite"/>
    </source>
</evidence>
<dbReference type="PANTHER" id="PTHR11139">
    <property type="entry name" value="ATAXIA TELANGIECTASIA MUTATED ATM -RELATED"/>
    <property type="match status" value="1"/>
</dbReference>
<name>A0A177BCM6_9BILA</name>
<dbReference type="EMBL" id="LWCA01000065">
    <property type="protein sequence ID" value="OAF71274.1"/>
    <property type="molecule type" value="Genomic_DNA"/>
</dbReference>
<sequence length="2457" mass="287555">MSAKELTILEIELFLDKKCARSGPNLTRGELEKVLSVLDNFLLNTNIDLNEVNLMMSLHNANLCQKSCGNINILKQCLLICFEKLNENVAYDFLCLIFEKFRELYIQGNDFDKYSSEINLYGWILDIGINYIGENVTFFHAIFDHLSIFLNSKSQPYLHLINQVVSKINHVNIKFCSDYLENIVNVLITWLGELTNDHDHETANEICEFIINFGDTWKYHVDYGFGIIESMIDQIDCCLNYNYSLKFMKYTFSVVRVIGICLRNALFSMLNSCDVEQFSVEVFDKFDINVIISECFGLITLINSFIRGTMIDTELIYICFRAISVVSELGHHVCLQIDGYGVNNDLNLLKYQNLFKPLNSKDSKSLNEIVIYEAISHSITFTSNETYLNDVKLLFFKFANVSKIIFLSLFKSNDKISDTKLSFLLIKMVENFSYYWIVNDFDDILKYFCLNCNEAFQSDNLPDAYNYLKFLFLFVKIAINSKNNSKIDFSQSIECVYKISNTVTKFSQFSENLDQTISDLKNVKEKSIAHLIYFKNKIPSNIFPLVFNVQYTLGLNNMKYIFKFYNYYSKKIAQGLIIYISVTNENLLLILISFYEKMLKVLLEQDEVLSLDFFQTYFTIIYQIELQSLFVDQLFKLLNSLLKFVQICKRIKCNVINFLENTEKMIINSYKNVQNDDVYIRVLKNFVLCSIHFNYNTNICAFLLQHFTFDSKLNKTSVFKVIQKFSAQKIYTSIESIVKSVYIRSEQFLLYIDLNNISSVDFKPMIKFISGIENGYEKDLTNCNNFAKNFYFSLIQSKTTCDNLENILFLENNYFNKIDTFAINVFVFALIEKKFNLHNQNVGLIFFNLTNFMLKFNVSISPCLHVLDFVKTDLSSLKIEKKNYISKFLSFLFSLLVNIERILFGNVFIYKCVDYFSKNSKQFIHKKNEYFLNWYEKSDLKITKMSIYTNCYKMTLYYSFRYFITVKSQLVDEKILLQYFKMAAISLYALRNFNGMKSLVRFLNKHSNLNININVFKNTFCNNFDGLMSLISMEKDFVLNVVFSCLLVDYDFDVEDIEQKKYFVILENLIHLINFTAIQSRIQLNCWENENEICENDKYFTQKFQNSTTFRNRLFKFDKVENKIDNVENISKMICFGHFNLNHFADKPKTENFAMLDIFSNNVNSQLAICLTDFVFQFENLNCMDYTQIMDSAISEISQNCLPLDNCLLLVKLLRLKGDYDNYQSLMEILIDTFCKKFDNCTTQYSSFLNEVSISKVYFPSSDNFNLEKFKKMEINEKFPLNLNFELNNVMYKTIQYFDTDFESEISNSFSQSNSKSLQNVEKVRCNDRALDSQDSLKYLESASNECRSRLMSNEYSHSDDDSWKMSQSQKFQNYYNSLYSQDLNLKCPDEYDSYQDGSKSSKISHKNVKTLMVNEKINITSKDSKISQSYISDTTLPVKCFNENFNLLYNAINQTVFKNNADDCLDYFEISQAEETTKICNDKFSNDSAFLYFINNQDLDSDCLYKFGYWCFETLRNVDGKFQNYINLQYHERDNLNFDLKKLMKCICSVSVKENEIVQNEEILIFNDHVSQIDSVHKNLFNLACGAIIYFFKFITRTKCENYKTICTVFNILHVLQSYPYTQVLNVFVDNYNNVPVYFWKHAVNHLIALIKSNNQLNEHFCNIIQKLVDYDKSLAMFECIASVENHQGNDQQAMIANKSMVQSELWGEKDDDENDEIDEISNNDKDESCQNSGDQEETYNSQSFDMDSHWQTICVYSGNTHLNNLLIHFHKVYPKYTSQLSNLIENLKKIAFLPDEYTFAALQNVYVLLLPRLNKLSLIVANLQSANIKLDKKEINKLDAIIVDDISFENTENVIAYLMRPVITSLDTILEYISNSKSNGIFQKSFYDDFYSPINEFNETLNKMSQNPLQYPKYIINILKDLIVKLKKRIELRTKTKLSLESINKHLSNVKNLDIILPGCNNGKVSIVKMLDTVKTLPTKTRPKKISFLGSDGKTFHYLIKGFDDLRLDCRIQHVFNFINQKISHLNLDKFSHVEMKNDNFHYTPQIRTYPIYPLGVNCGLIGWIDNVVSIYSIYKNWLQKDFRKDTIYSRVNYTQTKENYNKLFNCLVQRTPSNVLSKSISLQYLDSSKWWKVYQRFLGSMAINSVFTYVYGIGDRHLDNILLDFKTGDVIHIDFSICFERGKILRIPETVPIRLTQNFMNALGSYKMEGTFKTSMAKILNVTKTMKYDVESFNNIFITDPALHFRSRKTDDFDSNKNGKSSKKNLSCITEEFIKLIITDSKRICQLLNVKLLKDGNATKRYLDEAKYNLINSLPLISNFSKSSKYYKFLNSKDFDQFQLINEERHFNVLITRIANVNATNIDQECPILINVINDMLQRWNDFIEYFISEVNHYKIIENVNSTGAVLRKINEKLDGYDFGRNFENSKSQIDLIVNKSTSLSKLSSMYRGWTAWF</sequence>
<dbReference type="SMART" id="SM01343">
    <property type="entry name" value="FATC"/>
    <property type="match status" value="1"/>
</dbReference>
<organism evidence="3 4">
    <name type="scientific">Intoshia linei</name>
    <dbReference type="NCBI Taxonomy" id="1819745"/>
    <lineage>
        <taxon>Eukaryota</taxon>
        <taxon>Metazoa</taxon>
        <taxon>Spiralia</taxon>
        <taxon>Lophotrochozoa</taxon>
        <taxon>Mesozoa</taxon>
        <taxon>Orthonectida</taxon>
        <taxon>Rhopaluridae</taxon>
        <taxon>Intoshia</taxon>
    </lineage>
</organism>
<dbReference type="GO" id="GO:0004674">
    <property type="term" value="F:protein serine/threonine kinase activity"/>
    <property type="evidence" value="ECO:0007669"/>
    <property type="project" value="TreeGrafter"/>
</dbReference>
<dbReference type="SUPFAM" id="SSF56112">
    <property type="entry name" value="Protein kinase-like (PK-like)"/>
    <property type="match status" value="1"/>
</dbReference>
<dbReference type="SMART" id="SM00146">
    <property type="entry name" value="PI3Kc"/>
    <property type="match status" value="1"/>
</dbReference>
<evidence type="ECO:0000313" key="4">
    <source>
        <dbReference type="Proteomes" id="UP000078046"/>
    </source>
</evidence>
<feature type="region of interest" description="Disordered" evidence="1">
    <location>
        <begin position="1707"/>
        <end position="1743"/>
    </location>
</feature>
<dbReference type="InterPro" id="IPR011009">
    <property type="entry name" value="Kinase-like_dom_sf"/>
</dbReference>
<dbReference type="InterPro" id="IPR036940">
    <property type="entry name" value="PI3/4_kinase_cat_sf"/>
</dbReference>
<comment type="caution">
    <text evidence="3">The sequence shown here is derived from an EMBL/GenBank/DDBJ whole genome shotgun (WGS) entry which is preliminary data.</text>
</comment>
<feature type="compositionally biased region" description="Polar residues" evidence="1">
    <location>
        <begin position="1731"/>
        <end position="1743"/>
    </location>
</feature>
<protein>
    <recommendedName>
        <fullName evidence="2">PI3K/PI4K catalytic domain-containing protein</fullName>
    </recommendedName>
</protein>
<dbReference type="GO" id="GO:0005634">
    <property type="term" value="C:nucleus"/>
    <property type="evidence" value="ECO:0007669"/>
    <property type="project" value="TreeGrafter"/>
</dbReference>
<dbReference type="Pfam" id="PF00454">
    <property type="entry name" value="PI3_PI4_kinase"/>
    <property type="match status" value="1"/>
</dbReference>
<dbReference type="PROSITE" id="PS50290">
    <property type="entry name" value="PI3_4_KINASE_3"/>
    <property type="match status" value="1"/>
</dbReference>
<proteinExistence type="predicted"/>
<keyword evidence="4" id="KW-1185">Reference proteome</keyword>
<dbReference type="Gene3D" id="3.30.1010.10">
    <property type="entry name" value="Phosphatidylinositol 3-kinase Catalytic Subunit, Chain A, domain 4"/>
    <property type="match status" value="1"/>
</dbReference>
<accession>A0A177BCM6</accession>
<feature type="compositionally biased region" description="Acidic residues" evidence="1">
    <location>
        <begin position="1711"/>
        <end position="1723"/>
    </location>
</feature>
<dbReference type="Gene3D" id="1.10.1070.11">
    <property type="entry name" value="Phosphatidylinositol 3-/4-kinase, catalytic domain"/>
    <property type="match status" value="1"/>
</dbReference>
<dbReference type="InterPro" id="IPR050517">
    <property type="entry name" value="DDR_Repair_Kinase"/>
</dbReference>
<dbReference type="OrthoDB" id="10065496at2759"/>
<dbReference type="InterPro" id="IPR003152">
    <property type="entry name" value="FATC_dom"/>
</dbReference>
<dbReference type="InterPro" id="IPR000403">
    <property type="entry name" value="PI3/4_kinase_cat_dom"/>
</dbReference>
<reference evidence="3 4" key="1">
    <citation type="submission" date="2016-04" db="EMBL/GenBank/DDBJ databases">
        <title>The genome of Intoshia linei affirms orthonectids as highly simplified spiralians.</title>
        <authorList>
            <person name="Mikhailov K.V."/>
            <person name="Slusarev G.S."/>
            <person name="Nikitin M.A."/>
            <person name="Logacheva M.D."/>
            <person name="Penin A."/>
            <person name="Aleoshin V."/>
            <person name="Panchin Y.V."/>
        </authorList>
    </citation>
    <scope>NUCLEOTIDE SEQUENCE [LARGE SCALE GENOMIC DNA]</scope>
    <source>
        <strain evidence="3">Intl2013</strain>
        <tissue evidence="3">Whole animal</tissue>
    </source>
</reference>